<dbReference type="OrthoDB" id="1323248at2759"/>
<reference evidence="2" key="1">
    <citation type="submission" date="2022-07" db="EMBL/GenBank/DDBJ databases">
        <authorList>
            <person name="Macas J."/>
            <person name="Novak P."/>
            <person name="Neumann P."/>
        </authorList>
    </citation>
    <scope>NUCLEOTIDE SEQUENCE</scope>
</reference>
<gene>
    <name evidence="2" type="ORF">CEURO_LOCUS8185</name>
</gene>
<feature type="region of interest" description="Disordered" evidence="1">
    <location>
        <begin position="1"/>
        <end position="103"/>
    </location>
</feature>
<dbReference type="EMBL" id="CAMAPE010000015">
    <property type="protein sequence ID" value="CAH9082237.1"/>
    <property type="molecule type" value="Genomic_DNA"/>
</dbReference>
<feature type="compositionally biased region" description="Basic and acidic residues" evidence="1">
    <location>
        <begin position="42"/>
        <end position="57"/>
    </location>
</feature>
<organism evidence="2 3">
    <name type="scientific">Cuscuta europaea</name>
    <name type="common">European dodder</name>
    <dbReference type="NCBI Taxonomy" id="41803"/>
    <lineage>
        <taxon>Eukaryota</taxon>
        <taxon>Viridiplantae</taxon>
        <taxon>Streptophyta</taxon>
        <taxon>Embryophyta</taxon>
        <taxon>Tracheophyta</taxon>
        <taxon>Spermatophyta</taxon>
        <taxon>Magnoliopsida</taxon>
        <taxon>eudicotyledons</taxon>
        <taxon>Gunneridae</taxon>
        <taxon>Pentapetalae</taxon>
        <taxon>asterids</taxon>
        <taxon>lamiids</taxon>
        <taxon>Solanales</taxon>
        <taxon>Convolvulaceae</taxon>
        <taxon>Cuscuteae</taxon>
        <taxon>Cuscuta</taxon>
        <taxon>Cuscuta subgen. Cuscuta</taxon>
    </lineage>
</organism>
<evidence type="ECO:0000313" key="2">
    <source>
        <dbReference type="EMBL" id="CAH9082237.1"/>
    </source>
</evidence>
<feature type="compositionally biased region" description="Polar residues" evidence="1">
    <location>
        <begin position="1"/>
        <end position="15"/>
    </location>
</feature>
<comment type="caution">
    <text evidence="2">The sequence shown here is derived from an EMBL/GenBank/DDBJ whole genome shotgun (WGS) entry which is preliminary data.</text>
</comment>
<accession>A0A9P0Z0I2</accession>
<evidence type="ECO:0000256" key="1">
    <source>
        <dbReference type="SAM" id="MobiDB-lite"/>
    </source>
</evidence>
<proteinExistence type="predicted"/>
<dbReference type="Proteomes" id="UP001152484">
    <property type="component" value="Unassembled WGS sequence"/>
</dbReference>
<protein>
    <submittedName>
        <fullName evidence="2">Uncharacterized protein</fullName>
    </submittedName>
</protein>
<name>A0A9P0Z0I2_CUSEU</name>
<keyword evidence="3" id="KW-1185">Reference proteome</keyword>
<feature type="compositionally biased region" description="Acidic residues" evidence="1">
    <location>
        <begin position="58"/>
        <end position="95"/>
    </location>
</feature>
<dbReference type="AlphaFoldDB" id="A0A9P0Z0I2"/>
<evidence type="ECO:0000313" key="3">
    <source>
        <dbReference type="Proteomes" id="UP001152484"/>
    </source>
</evidence>
<sequence>MAASAQVESVPTIGTENVPVDVEVNTTSEAPREDVAPLIELEIPRDDQEAADSKEVVDSEAEETESADTDEANSEERVAEEEESPTDETVVEEETVVAPTATA</sequence>